<protein>
    <recommendedName>
        <fullName evidence="3">FAD-binding domain-containing protein</fullName>
    </recommendedName>
</protein>
<comment type="similarity">
    <text evidence="2">Belongs to the flavin-dependent halogenase family. Bacterial tryptophan halogenase subfamily.</text>
</comment>
<dbReference type="Gene3D" id="3.50.50.60">
    <property type="entry name" value="FAD/NAD(P)-binding domain"/>
    <property type="match status" value="1"/>
</dbReference>
<dbReference type="GO" id="GO:0016491">
    <property type="term" value="F:oxidoreductase activity"/>
    <property type="evidence" value="ECO:0007669"/>
    <property type="project" value="UniProtKB-KW"/>
</dbReference>
<name>A0A455STP1_9CHLR</name>
<evidence type="ECO:0000256" key="1">
    <source>
        <dbReference type="ARBA" id="ARBA00023002"/>
    </source>
</evidence>
<dbReference type="InterPro" id="IPR002938">
    <property type="entry name" value="FAD-bd"/>
</dbReference>
<dbReference type="GO" id="GO:0071949">
    <property type="term" value="F:FAD binding"/>
    <property type="evidence" value="ECO:0007669"/>
    <property type="project" value="InterPro"/>
</dbReference>
<dbReference type="PANTHER" id="PTHR43747:SF5">
    <property type="entry name" value="FAD-BINDING DOMAIN-CONTAINING PROTEIN"/>
    <property type="match status" value="1"/>
</dbReference>
<dbReference type="InterPro" id="IPR050816">
    <property type="entry name" value="Flavin-dep_Halogenase_NPB"/>
</dbReference>
<reference evidence="4" key="1">
    <citation type="submission" date="2018-12" db="EMBL/GenBank/DDBJ databases">
        <title>Novel natural products biosynthetic potential of the class Ktedonobacteria.</title>
        <authorList>
            <person name="Zheng Y."/>
            <person name="Saitou A."/>
            <person name="Wang C.M."/>
            <person name="Toyoda A."/>
            <person name="Minakuchi Y."/>
            <person name="Sekiguchi Y."/>
            <person name="Ueda K."/>
            <person name="Takano H."/>
            <person name="Sakai Y."/>
            <person name="Yokota A."/>
            <person name="Yabe S."/>
        </authorList>
    </citation>
    <scope>NUCLEOTIDE SEQUENCE</scope>
    <source>
        <strain evidence="4">COM3</strain>
    </source>
</reference>
<proteinExistence type="inferred from homology"/>
<evidence type="ECO:0000259" key="3">
    <source>
        <dbReference type="Pfam" id="PF01494"/>
    </source>
</evidence>
<dbReference type="InterPro" id="IPR036188">
    <property type="entry name" value="FAD/NAD-bd_sf"/>
</dbReference>
<dbReference type="SUPFAM" id="SSF51905">
    <property type="entry name" value="FAD/NAD(P)-binding domain"/>
    <property type="match status" value="1"/>
</dbReference>
<dbReference type="PRINTS" id="PR00420">
    <property type="entry name" value="RNGMNOXGNASE"/>
</dbReference>
<dbReference type="PANTHER" id="PTHR43747">
    <property type="entry name" value="FAD-BINDING PROTEIN"/>
    <property type="match status" value="1"/>
</dbReference>
<gene>
    <name evidence="4" type="ORF">KTC_64980</name>
</gene>
<feature type="domain" description="FAD-binding" evidence="3">
    <location>
        <begin position="11"/>
        <end position="348"/>
    </location>
</feature>
<sequence length="459" mass="51650">MRRSPSPSRSHALVIGGGIAGLVTSHVLLRHCKRVTLVERDIYPAEPVFRSGVPQGQQVHTLLLRGQHVLEELFPGLTQKLLAAGAIGREYGSGSLYVSPYGPLCQIPPRLHGWNCSRLFLEWHLLQEVRHSDRITVVEGAEVVGLLGEKQQGQIDGVRYLKRGQAAPQEVHADLIIDASGALSQAPIWLEQLGYQAPQETVVAIHQWYATRWYASPVPDAIPWNGVIVRASPPLRRDGVLMEVEGGRWMVILSGRGEDAPPTDEAAFLAFAQSLSDPTIARAIQAGQPCSPMDSYCRTHIQWRHFERLSSGPQNFLVLGDAACVLNPVYGQGMTIAILEAVLLDRCLRQQDHGALARVFQRQQAHLLRRPWQYAERAERLLAGNNTETNWGSRIVRQYIETLMHLVTIDPRASLIFQEYLHMLRSSRSFLHPYLVKQVLRLWVKKWRHGREQRALAQE</sequence>
<organism evidence="4">
    <name type="scientific">Thermosporothrix sp. COM3</name>
    <dbReference type="NCBI Taxonomy" id="2490863"/>
    <lineage>
        <taxon>Bacteria</taxon>
        <taxon>Bacillati</taxon>
        <taxon>Chloroflexota</taxon>
        <taxon>Ktedonobacteria</taxon>
        <taxon>Ktedonobacterales</taxon>
        <taxon>Thermosporotrichaceae</taxon>
        <taxon>Thermosporothrix</taxon>
    </lineage>
</organism>
<evidence type="ECO:0000256" key="2">
    <source>
        <dbReference type="ARBA" id="ARBA00038396"/>
    </source>
</evidence>
<dbReference type="AlphaFoldDB" id="A0A455STP1"/>
<keyword evidence="1" id="KW-0560">Oxidoreductase</keyword>
<dbReference type="EMBL" id="AP019376">
    <property type="protein sequence ID" value="BBH91747.1"/>
    <property type="molecule type" value="Genomic_DNA"/>
</dbReference>
<evidence type="ECO:0000313" key="4">
    <source>
        <dbReference type="EMBL" id="BBH91747.1"/>
    </source>
</evidence>
<dbReference type="Pfam" id="PF01494">
    <property type="entry name" value="FAD_binding_3"/>
    <property type="match status" value="1"/>
</dbReference>
<accession>A0A455STP1</accession>